<reference evidence="3" key="1">
    <citation type="submission" date="2017-06" db="EMBL/GenBank/DDBJ databases">
        <title>Herbaspirillum phytohormonus sp. nov., isolated from the root nodule of Robinia pseudoacacia in lead-zinc mine.</title>
        <authorList>
            <person name="Fan M."/>
            <person name="Lin Y."/>
        </authorList>
    </citation>
    <scope>NUCLEOTIDE SEQUENCE [LARGE SCALE GENOMIC DNA]</scope>
    <source>
        <strain evidence="3">SC-089</strain>
    </source>
</reference>
<accession>A0A225MZ97</accession>
<dbReference type="AlphaFoldDB" id="A0A225MZ97"/>
<dbReference type="Proteomes" id="UP000214603">
    <property type="component" value="Unassembled WGS sequence"/>
</dbReference>
<dbReference type="RefSeq" id="WP_088602002.1">
    <property type="nucleotide sequence ID" value="NZ_NJIH01000002.1"/>
</dbReference>
<proteinExistence type="predicted"/>
<evidence type="ECO:0000313" key="2">
    <source>
        <dbReference type="EMBL" id="OWT65853.1"/>
    </source>
</evidence>
<protein>
    <recommendedName>
        <fullName evidence="4">DUF2946 domain-containing protein</fullName>
    </recommendedName>
</protein>
<keyword evidence="1" id="KW-0472">Membrane</keyword>
<name>A0A225MZ97_9BURK</name>
<organism evidence="2 3">
    <name type="scientific">Candidimonas nitroreducens</name>
    <dbReference type="NCBI Taxonomy" id="683354"/>
    <lineage>
        <taxon>Bacteria</taxon>
        <taxon>Pseudomonadati</taxon>
        <taxon>Pseudomonadota</taxon>
        <taxon>Betaproteobacteria</taxon>
        <taxon>Burkholderiales</taxon>
        <taxon>Alcaligenaceae</taxon>
        <taxon>Candidimonas</taxon>
    </lineage>
</organism>
<sequence length="213" mass="22331">MPALDKDVYDTWAPGARVAPVRAVGLGAPREGSASRPEFYDFCRMYRAPQGAAPLYAGCGLAARSGAALARKQKQAVLSVISARGKQYVAWLGIFAMLLLVCAPTVSRCFAAAQSLALSICTEAARPGQAAAALNVPIAGHRDAPGEPPASRALNDCGYCTLMTHDGALPSLPPALSSVLWFIVVVLVLPPLRRYTPAGTFLSGLPRAPPRFS</sequence>
<keyword evidence="3" id="KW-1185">Reference proteome</keyword>
<evidence type="ECO:0008006" key="4">
    <source>
        <dbReference type="Google" id="ProtNLM"/>
    </source>
</evidence>
<feature type="transmembrane region" description="Helical" evidence="1">
    <location>
        <begin position="172"/>
        <end position="192"/>
    </location>
</feature>
<comment type="caution">
    <text evidence="2">The sequence shown here is derived from an EMBL/GenBank/DDBJ whole genome shotgun (WGS) entry which is preliminary data.</text>
</comment>
<evidence type="ECO:0000256" key="1">
    <source>
        <dbReference type="SAM" id="Phobius"/>
    </source>
</evidence>
<gene>
    <name evidence="2" type="ORF">CEY11_03765</name>
</gene>
<feature type="transmembrane region" description="Helical" evidence="1">
    <location>
        <begin position="88"/>
        <end position="106"/>
    </location>
</feature>
<keyword evidence="1" id="KW-0812">Transmembrane</keyword>
<dbReference type="EMBL" id="NJIH01000002">
    <property type="protein sequence ID" value="OWT65853.1"/>
    <property type="molecule type" value="Genomic_DNA"/>
</dbReference>
<dbReference type="Pfam" id="PF11162">
    <property type="entry name" value="DUF2946"/>
    <property type="match status" value="1"/>
</dbReference>
<dbReference type="InterPro" id="IPR021333">
    <property type="entry name" value="DUF2946"/>
</dbReference>
<evidence type="ECO:0000313" key="3">
    <source>
        <dbReference type="Proteomes" id="UP000214603"/>
    </source>
</evidence>
<keyword evidence="1" id="KW-1133">Transmembrane helix</keyword>